<organism evidence="1">
    <name type="scientific">Pararge aegeria</name>
    <name type="common">speckled wood butterfly</name>
    <dbReference type="NCBI Taxonomy" id="116150"/>
    <lineage>
        <taxon>Eukaryota</taxon>
        <taxon>Metazoa</taxon>
        <taxon>Ecdysozoa</taxon>
        <taxon>Arthropoda</taxon>
        <taxon>Hexapoda</taxon>
        <taxon>Insecta</taxon>
        <taxon>Pterygota</taxon>
        <taxon>Neoptera</taxon>
        <taxon>Endopterygota</taxon>
        <taxon>Lepidoptera</taxon>
        <taxon>Glossata</taxon>
        <taxon>Ditrysia</taxon>
        <taxon>Papilionoidea</taxon>
        <taxon>Nymphalidae</taxon>
        <taxon>Satyrinae</taxon>
        <taxon>Satyrini</taxon>
        <taxon>Parargina</taxon>
        <taxon>Pararge</taxon>
    </lineage>
</organism>
<proteinExistence type="predicted"/>
<sequence>MCSCVGGRSLLNEIGSLVSKEAARPRPTVTLQYSLRILRHCLPHHHCRTIIIKHEVLNCICKLRARGGHGSTAASEEWTKLCEAMARYPDGATAVLATISLPALKPT</sequence>
<accession>S4PUX5</accession>
<protein>
    <submittedName>
        <fullName evidence="1">Uncharacterized protein</fullName>
    </submittedName>
</protein>
<feature type="non-terminal residue" evidence="1">
    <location>
        <position position="107"/>
    </location>
</feature>
<dbReference type="AlphaFoldDB" id="S4PUX5"/>
<reference evidence="1" key="2">
    <citation type="submission" date="2013-05" db="EMBL/GenBank/DDBJ databases">
        <authorList>
            <person name="Carter J.-M."/>
            <person name="Baker S.C."/>
            <person name="Pink R."/>
            <person name="Carter D.R.F."/>
            <person name="Collins A."/>
            <person name="Tomlin J."/>
            <person name="Gibbs M."/>
            <person name="Breuker C.J."/>
        </authorList>
    </citation>
    <scope>NUCLEOTIDE SEQUENCE</scope>
    <source>
        <tissue evidence="1">Ovary</tissue>
    </source>
</reference>
<evidence type="ECO:0000313" key="1">
    <source>
        <dbReference type="EMBL" id="JAA83032.1"/>
    </source>
</evidence>
<dbReference type="EMBL" id="GAIX01009528">
    <property type="protein sequence ID" value="JAA83032.1"/>
    <property type="molecule type" value="Transcribed_RNA"/>
</dbReference>
<reference evidence="1" key="1">
    <citation type="journal article" date="2013" name="BMC Genomics">
        <title>Unscrambling butterfly oogenesis.</title>
        <authorList>
            <person name="Carter J.M."/>
            <person name="Baker S.C."/>
            <person name="Pink R."/>
            <person name="Carter D.R."/>
            <person name="Collins A."/>
            <person name="Tomlin J."/>
            <person name="Gibbs M."/>
            <person name="Breuker C.J."/>
        </authorList>
    </citation>
    <scope>NUCLEOTIDE SEQUENCE</scope>
    <source>
        <tissue evidence="1">Ovary</tissue>
    </source>
</reference>
<name>S4PUX5_9NEOP</name>